<dbReference type="OrthoDB" id="58557at2759"/>
<keyword evidence="1" id="KW-0472">Membrane</keyword>
<gene>
    <name evidence="2" type="ORF">PODANS_7_1680</name>
</gene>
<protein>
    <submittedName>
        <fullName evidence="2">Podospora anserina S mat+ genomic DNA chromosome 7, supercontig 1</fullName>
    </submittedName>
</protein>
<sequence>MSSTPYSPLDGISHPYYPPDATVPFYTANTTPLLTILLSFAGLISLFVLICLTFSRYANPKLQQSDLAVIAWF</sequence>
<organism evidence="2">
    <name type="scientific">Podospora anserina (strain S / ATCC MYA-4624 / DSM 980 / FGSC 10383)</name>
    <name type="common">Pleurage anserina</name>
    <dbReference type="NCBI Taxonomy" id="515849"/>
    <lineage>
        <taxon>Eukaryota</taxon>
        <taxon>Fungi</taxon>
        <taxon>Dikarya</taxon>
        <taxon>Ascomycota</taxon>
        <taxon>Pezizomycotina</taxon>
        <taxon>Sordariomycetes</taxon>
        <taxon>Sordariomycetidae</taxon>
        <taxon>Sordariales</taxon>
        <taxon>Podosporaceae</taxon>
        <taxon>Podospora</taxon>
        <taxon>Podospora anserina</taxon>
    </lineage>
</organism>
<reference evidence="2" key="2">
    <citation type="submission" date="2008-07" db="EMBL/GenBank/DDBJ databases">
        <authorList>
            <person name="Genoscope - CEA"/>
        </authorList>
    </citation>
    <scope>NUCLEOTIDE SEQUENCE</scope>
    <source>
        <strain evidence="2">S mat+</strain>
    </source>
</reference>
<dbReference type="KEGG" id="pan:PODANSg4890"/>
<accession>B2AVV4</accession>
<feature type="transmembrane region" description="Helical" evidence="1">
    <location>
        <begin position="33"/>
        <end position="54"/>
    </location>
</feature>
<dbReference type="RefSeq" id="XP_001907855.1">
    <property type="nucleotide sequence ID" value="XM_001907820.1"/>
</dbReference>
<dbReference type="HOGENOM" id="CLU_2711697_0_0_1"/>
<dbReference type="VEuPathDB" id="FungiDB:PODANS_7_1680"/>
<reference evidence="2" key="1">
    <citation type="journal article" date="2008" name="Genome Biol.">
        <title>The genome sequence of the model ascomycete fungus Podospora anserina.</title>
        <authorList>
            <person name="Espagne E."/>
            <person name="Lespinet O."/>
            <person name="Malagnac F."/>
            <person name="Da Silva C."/>
            <person name="Jaillon O."/>
            <person name="Porcel B.M."/>
            <person name="Couloux A."/>
            <person name="Aury J.-M."/>
            <person name="Segurens B."/>
            <person name="Poulain J."/>
            <person name="Anthouard V."/>
            <person name="Grossetete S."/>
            <person name="Khalili H."/>
            <person name="Coppin E."/>
            <person name="Dequard-Chablat M."/>
            <person name="Picard M."/>
            <person name="Contamine V."/>
            <person name="Arnaise S."/>
            <person name="Bourdais A."/>
            <person name="Berteaux-Lecellier V."/>
            <person name="Gautheret D."/>
            <person name="de Vries R.P."/>
            <person name="Battaglia E."/>
            <person name="Coutinho P.M."/>
            <person name="Danchin E.G.J."/>
            <person name="Henrissat B."/>
            <person name="El Khoury R."/>
            <person name="Sainsard-Chanet A."/>
            <person name="Boivin A."/>
            <person name="Pinan-Lucarre B."/>
            <person name="Sellem C.H."/>
            <person name="Debuchy R."/>
            <person name="Wincker P."/>
            <person name="Weissenbach J."/>
            <person name="Silar P."/>
        </authorList>
    </citation>
    <scope>NUCLEOTIDE SEQUENCE [LARGE SCALE GENOMIC DNA]</scope>
    <source>
        <strain evidence="2">S mat+</strain>
    </source>
</reference>
<keyword evidence="1" id="KW-0812">Transmembrane</keyword>
<keyword evidence="1" id="KW-1133">Transmembrane helix</keyword>
<feature type="non-terminal residue" evidence="2">
    <location>
        <position position="73"/>
    </location>
</feature>
<dbReference type="AlphaFoldDB" id="B2AVV4"/>
<dbReference type="EMBL" id="CU633900">
    <property type="protein sequence ID" value="CAP68528.1"/>
    <property type="molecule type" value="Genomic_DNA"/>
</dbReference>
<proteinExistence type="predicted"/>
<dbReference type="GeneID" id="6192478"/>
<evidence type="ECO:0000256" key="1">
    <source>
        <dbReference type="SAM" id="Phobius"/>
    </source>
</evidence>
<name>B2AVV4_PODAN</name>
<evidence type="ECO:0000313" key="2">
    <source>
        <dbReference type="EMBL" id="CAP68528.1"/>
    </source>
</evidence>